<dbReference type="AlphaFoldDB" id="A0AAV4NIR5"/>
<dbReference type="GO" id="GO:0010468">
    <property type="term" value="P:regulation of gene expression"/>
    <property type="evidence" value="ECO:0007669"/>
    <property type="project" value="TreeGrafter"/>
</dbReference>
<dbReference type="FunFam" id="3.30.160.60:FF:000446">
    <property type="entry name" value="Zinc finger protein"/>
    <property type="match status" value="1"/>
</dbReference>
<evidence type="ECO:0000313" key="10">
    <source>
        <dbReference type="Proteomes" id="UP001054945"/>
    </source>
</evidence>
<keyword evidence="4 7" id="KW-0863">Zinc-finger</keyword>
<dbReference type="EMBL" id="BPLR01003374">
    <property type="protein sequence ID" value="GIX83841.1"/>
    <property type="molecule type" value="Genomic_DNA"/>
</dbReference>
<evidence type="ECO:0000259" key="8">
    <source>
        <dbReference type="PROSITE" id="PS50157"/>
    </source>
</evidence>
<comment type="caution">
    <text evidence="9">The sequence shown here is derived from an EMBL/GenBank/DDBJ whole genome shotgun (WGS) entry which is preliminary data.</text>
</comment>
<dbReference type="Proteomes" id="UP001054945">
    <property type="component" value="Unassembled WGS sequence"/>
</dbReference>
<keyword evidence="5" id="KW-0862">Zinc</keyword>
<evidence type="ECO:0000256" key="4">
    <source>
        <dbReference type="ARBA" id="ARBA00022771"/>
    </source>
</evidence>
<evidence type="ECO:0000256" key="7">
    <source>
        <dbReference type="PROSITE-ProRule" id="PRU00042"/>
    </source>
</evidence>
<evidence type="ECO:0000256" key="1">
    <source>
        <dbReference type="ARBA" id="ARBA00004123"/>
    </source>
</evidence>
<protein>
    <recommendedName>
        <fullName evidence="8">C2H2-type domain-containing protein</fullName>
    </recommendedName>
</protein>
<accession>A0AAV4NIR5</accession>
<dbReference type="PANTHER" id="PTHR16515:SF66">
    <property type="entry name" value="C2H2-TYPE DOMAIN-CONTAINING PROTEIN"/>
    <property type="match status" value="1"/>
</dbReference>
<dbReference type="PANTHER" id="PTHR16515">
    <property type="entry name" value="PR DOMAIN ZINC FINGER PROTEIN"/>
    <property type="match status" value="1"/>
</dbReference>
<dbReference type="PROSITE" id="PS00028">
    <property type="entry name" value="ZINC_FINGER_C2H2_1"/>
    <property type="match status" value="1"/>
</dbReference>
<dbReference type="Gene3D" id="3.30.160.60">
    <property type="entry name" value="Classic Zinc Finger"/>
    <property type="match status" value="2"/>
</dbReference>
<reference evidence="9 10" key="1">
    <citation type="submission" date="2021-06" db="EMBL/GenBank/DDBJ databases">
        <title>Caerostris extrusa draft genome.</title>
        <authorList>
            <person name="Kono N."/>
            <person name="Arakawa K."/>
        </authorList>
    </citation>
    <scope>NUCLEOTIDE SEQUENCE [LARGE SCALE GENOMIC DNA]</scope>
</reference>
<organism evidence="9 10">
    <name type="scientific">Caerostris extrusa</name>
    <name type="common">Bark spider</name>
    <name type="synonym">Caerostris bankana</name>
    <dbReference type="NCBI Taxonomy" id="172846"/>
    <lineage>
        <taxon>Eukaryota</taxon>
        <taxon>Metazoa</taxon>
        <taxon>Ecdysozoa</taxon>
        <taxon>Arthropoda</taxon>
        <taxon>Chelicerata</taxon>
        <taxon>Arachnida</taxon>
        <taxon>Araneae</taxon>
        <taxon>Araneomorphae</taxon>
        <taxon>Entelegynae</taxon>
        <taxon>Araneoidea</taxon>
        <taxon>Araneidae</taxon>
        <taxon>Caerostris</taxon>
    </lineage>
</organism>
<dbReference type="GO" id="GO:0008270">
    <property type="term" value="F:zinc ion binding"/>
    <property type="evidence" value="ECO:0007669"/>
    <property type="project" value="UniProtKB-KW"/>
</dbReference>
<evidence type="ECO:0000313" key="9">
    <source>
        <dbReference type="EMBL" id="GIX83841.1"/>
    </source>
</evidence>
<dbReference type="PROSITE" id="PS50157">
    <property type="entry name" value="ZINC_FINGER_C2H2_2"/>
    <property type="match status" value="2"/>
</dbReference>
<comment type="subcellular location">
    <subcellularLocation>
        <location evidence="1">Nucleus</location>
    </subcellularLocation>
</comment>
<feature type="domain" description="C2H2-type" evidence="8">
    <location>
        <begin position="14"/>
        <end position="41"/>
    </location>
</feature>
<keyword evidence="10" id="KW-1185">Reference proteome</keyword>
<keyword evidence="3" id="KW-0677">Repeat</keyword>
<dbReference type="GO" id="GO:0005634">
    <property type="term" value="C:nucleus"/>
    <property type="evidence" value="ECO:0007669"/>
    <property type="project" value="UniProtKB-SubCell"/>
</dbReference>
<proteinExistence type="predicted"/>
<name>A0AAV4NIR5_CAEEX</name>
<feature type="domain" description="C2H2-type" evidence="8">
    <location>
        <begin position="42"/>
        <end position="69"/>
    </location>
</feature>
<evidence type="ECO:0000256" key="3">
    <source>
        <dbReference type="ARBA" id="ARBA00022737"/>
    </source>
</evidence>
<evidence type="ECO:0000256" key="6">
    <source>
        <dbReference type="ARBA" id="ARBA00023242"/>
    </source>
</evidence>
<dbReference type="SUPFAM" id="SSF57667">
    <property type="entry name" value="beta-beta-alpha zinc fingers"/>
    <property type="match status" value="1"/>
</dbReference>
<dbReference type="InterPro" id="IPR013087">
    <property type="entry name" value="Znf_C2H2_type"/>
</dbReference>
<sequence>MDQLCGSTAKENFFMCDVCGKRFVQKQNLNQHSHYHSETKPYVCEFCNKSFLSKSGLKWHSLIRGGIKEYACDVCNNGLKLNPYIYLGTT</sequence>
<dbReference type="InterPro" id="IPR036236">
    <property type="entry name" value="Znf_C2H2_sf"/>
</dbReference>
<evidence type="ECO:0000256" key="2">
    <source>
        <dbReference type="ARBA" id="ARBA00022723"/>
    </source>
</evidence>
<dbReference type="Pfam" id="PF00096">
    <property type="entry name" value="zf-C2H2"/>
    <property type="match status" value="2"/>
</dbReference>
<dbReference type="InterPro" id="IPR050331">
    <property type="entry name" value="Zinc_finger"/>
</dbReference>
<keyword evidence="6" id="KW-0539">Nucleus</keyword>
<dbReference type="SMART" id="SM00355">
    <property type="entry name" value="ZnF_C2H2"/>
    <property type="match status" value="2"/>
</dbReference>
<keyword evidence="2" id="KW-0479">Metal-binding</keyword>
<evidence type="ECO:0000256" key="5">
    <source>
        <dbReference type="ARBA" id="ARBA00022833"/>
    </source>
</evidence>
<gene>
    <name evidence="9" type="ORF">CEXT_295341</name>
</gene>